<gene>
    <name evidence="6" type="ORF">METZ01_LOCUS161419</name>
</gene>
<dbReference type="GO" id="GO:0008270">
    <property type="term" value="F:zinc ion binding"/>
    <property type="evidence" value="ECO:0007669"/>
    <property type="project" value="InterPro"/>
</dbReference>
<evidence type="ECO:0000256" key="4">
    <source>
        <dbReference type="ARBA" id="ARBA00022833"/>
    </source>
</evidence>
<evidence type="ECO:0000259" key="5">
    <source>
        <dbReference type="Pfam" id="PF00413"/>
    </source>
</evidence>
<dbReference type="GO" id="GO:0006508">
    <property type="term" value="P:proteolysis"/>
    <property type="evidence" value="ECO:0007669"/>
    <property type="project" value="UniProtKB-KW"/>
</dbReference>
<evidence type="ECO:0000256" key="3">
    <source>
        <dbReference type="ARBA" id="ARBA00022801"/>
    </source>
</evidence>
<dbReference type="SMART" id="SM00028">
    <property type="entry name" value="TPR"/>
    <property type="match status" value="2"/>
</dbReference>
<dbReference type="InterPro" id="IPR019734">
    <property type="entry name" value="TPR_rpt"/>
</dbReference>
<evidence type="ECO:0000313" key="6">
    <source>
        <dbReference type="EMBL" id="SVB08565.1"/>
    </source>
</evidence>
<keyword evidence="2" id="KW-0479">Metal-binding</keyword>
<accession>A0A382B488</accession>
<protein>
    <recommendedName>
        <fullName evidence="5">Peptidase M10 metallopeptidase domain-containing protein</fullName>
    </recommendedName>
</protein>
<dbReference type="AlphaFoldDB" id="A0A382B488"/>
<keyword evidence="1" id="KW-0645">Protease</keyword>
<dbReference type="Gene3D" id="1.25.40.10">
    <property type="entry name" value="Tetratricopeptide repeat domain"/>
    <property type="match status" value="1"/>
</dbReference>
<dbReference type="Pfam" id="PF00413">
    <property type="entry name" value="Peptidase_M10"/>
    <property type="match status" value="1"/>
</dbReference>
<dbReference type="GO" id="GO:0031012">
    <property type="term" value="C:extracellular matrix"/>
    <property type="evidence" value="ECO:0007669"/>
    <property type="project" value="InterPro"/>
</dbReference>
<evidence type="ECO:0000256" key="2">
    <source>
        <dbReference type="ARBA" id="ARBA00022723"/>
    </source>
</evidence>
<sequence length="513" mass="58867">VHKYLIKNSIKIFIIFSFTMVFLLNTAFAQLPDDGIDNSSNPQIDNITELTKQAEQHFLKGEYNKSIEIYDSILEKLPAETKILNMKGIALNNLRLQTTLAAQDRSTVQYDPLKLNERSMMVFYKVLQINPNNVIALNGLGLGFGNFAEYNEAKKYLNNALKIEPNNFVSKNYLNYIEKIEKKYPVQETEKPLYLLKLEENKIPHWIKSNASWWASGKINDTDFISGIEYLVKNKIIKVNSQTNNQESSDSIPPWIKNNAKWWASGLIPDEDFLGGIKYLIENGIINISDNNTSEIAKKEFERTLWNFQRYLKEIQIDIKNEKRYIEYPNPSADVIKKFWIDYNKWNLEQFMLIKLFDFPDREVILVDDVYYIKYNVFVNQQPPGLPLDHVSTLQNSFDFWHDAEFTASDGKKAIIEFQTVNTKADANVWVTWVVRNLGEGILGHATLGKGVVEVALGGYGCDGSFQLFTVNTIEVIMTHELGHSIGLGHADDPENIMHPSIAEANYAYCLLT</sequence>
<feature type="non-terminal residue" evidence="6">
    <location>
        <position position="1"/>
    </location>
</feature>
<evidence type="ECO:0000256" key="1">
    <source>
        <dbReference type="ARBA" id="ARBA00022670"/>
    </source>
</evidence>
<keyword evidence="4" id="KW-0862">Zinc</keyword>
<name>A0A382B488_9ZZZZ</name>
<reference evidence="6" key="1">
    <citation type="submission" date="2018-05" db="EMBL/GenBank/DDBJ databases">
        <authorList>
            <person name="Lanie J.A."/>
            <person name="Ng W.-L."/>
            <person name="Kazmierczak K.M."/>
            <person name="Andrzejewski T.M."/>
            <person name="Davidsen T.M."/>
            <person name="Wayne K.J."/>
            <person name="Tettelin H."/>
            <person name="Glass J.I."/>
            <person name="Rusch D."/>
            <person name="Podicherti R."/>
            <person name="Tsui H.-C.T."/>
            <person name="Winkler M.E."/>
        </authorList>
    </citation>
    <scope>NUCLEOTIDE SEQUENCE</scope>
</reference>
<organism evidence="6">
    <name type="scientific">marine metagenome</name>
    <dbReference type="NCBI Taxonomy" id="408172"/>
    <lineage>
        <taxon>unclassified sequences</taxon>
        <taxon>metagenomes</taxon>
        <taxon>ecological metagenomes</taxon>
    </lineage>
</organism>
<keyword evidence="3" id="KW-0378">Hydrolase</keyword>
<dbReference type="EMBL" id="UINC01028127">
    <property type="protein sequence ID" value="SVB08565.1"/>
    <property type="molecule type" value="Genomic_DNA"/>
</dbReference>
<dbReference type="PROSITE" id="PS50005">
    <property type="entry name" value="TPR"/>
    <property type="match status" value="1"/>
</dbReference>
<dbReference type="SUPFAM" id="SSF48452">
    <property type="entry name" value="TPR-like"/>
    <property type="match status" value="1"/>
</dbReference>
<dbReference type="SUPFAM" id="SSF55486">
    <property type="entry name" value="Metalloproteases ('zincins'), catalytic domain"/>
    <property type="match status" value="1"/>
</dbReference>
<dbReference type="InterPro" id="IPR001818">
    <property type="entry name" value="Pept_M10_metallopeptidase"/>
</dbReference>
<dbReference type="InterPro" id="IPR011990">
    <property type="entry name" value="TPR-like_helical_dom_sf"/>
</dbReference>
<proteinExistence type="predicted"/>
<dbReference type="InterPro" id="IPR024079">
    <property type="entry name" value="MetalloPept_cat_dom_sf"/>
</dbReference>
<dbReference type="GO" id="GO:0004222">
    <property type="term" value="F:metalloendopeptidase activity"/>
    <property type="evidence" value="ECO:0007669"/>
    <property type="project" value="InterPro"/>
</dbReference>
<dbReference type="Gene3D" id="3.40.390.10">
    <property type="entry name" value="Collagenase (Catalytic Domain)"/>
    <property type="match status" value="1"/>
</dbReference>
<feature type="domain" description="Peptidase M10 metallopeptidase" evidence="5">
    <location>
        <begin position="471"/>
        <end position="503"/>
    </location>
</feature>